<name>A0A4V6A4G3_STECR</name>
<gene>
    <name evidence="1" type="ORF">L596_011331</name>
</gene>
<dbReference type="AlphaFoldDB" id="A0A4V6A4G3"/>
<accession>A0A4V6A4G3</accession>
<dbReference type="EMBL" id="AZBU02000003">
    <property type="protein sequence ID" value="TKR86815.1"/>
    <property type="molecule type" value="Genomic_DNA"/>
</dbReference>
<dbReference type="Proteomes" id="UP000298663">
    <property type="component" value="Unassembled WGS sequence"/>
</dbReference>
<sequence>MRPRPPFRELMPDQVDDFFVSLTDAENFAWQKIYLQQTDAFLENPNITFEELDKVASDVDPDVAERMLAPRTAIFEGIKKLKRSESRSFVSQAHTTFRWMRMKMGDREKVLGTLLAVSEQGCQLPPAVLSDIGRVFPVVPTYLQDPDLAILLKKFKTMKIKDLYDEMVDESIRVFDIDMRNHD</sequence>
<reference evidence="1 2" key="1">
    <citation type="journal article" date="2015" name="Genome Biol.">
        <title>Comparative genomics of Steinernema reveals deeply conserved gene regulatory networks.</title>
        <authorList>
            <person name="Dillman A.R."/>
            <person name="Macchietto M."/>
            <person name="Porter C.F."/>
            <person name="Rogers A."/>
            <person name="Williams B."/>
            <person name="Antoshechkin I."/>
            <person name="Lee M.M."/>
            <person name="Goodwin Z."/>
            <person name="Lu X."/>
            <person name="Lewis E.E."/>
            <person name="Goodrich-Blair H."/>
            <person name="Stock S.P."/>
            <person name="Adams B.J."/>
            <person name="Sternberg P.W."/>
            <person name="Mortazavi A."/>
        </authorList>
    </citation>
    <scope>NUCLEOTIDE SEQUENCE [LARGE SCALE GENOMIC DNA]</scope>
    <source>
        <strain evidence="1 2">ALL</strain>
    </source>
</reference>
<organism evidence="1 2">
    <name type="scientific">Steinernema carpocapsae</name>
    <name type="common">Entomopathogenic nematode</name>
    <dbReference type="NCBI Taxonomy" id="34508"/>
    <lineage>
        <taxon>Eukaryota</taxon>
        <taxon>Metazoa</taxon>
        <taxon>Ecdysozoa</taxon>
        <taxon>Nematoda</taxon>
        <taxon>Chromadorea</taxon>
        <taxon>Rhabditida</taxon>
        <taxon>Tylenchina</taxon>
        <taxon>Panagrolaimomorpha</taxon>
        <taxon>Strongyloidoidea</taxon>
        <taxon>Steinernematidae</taxon>
        <taxon>Steinernema</taxon>
    </lineage>
</organism>
<comment type="caution">
    <text evidence="1">The sequence shown here is derived from an EMBL/GenBank/DDBJ whole genome shotgun (WGS) entry which is preliminary data.</text>
</comment>
<proteinExistence type="predicted"/>
<evidence type="ECO:0000313" key="1">
    <source>
        <dbReference type="EMBL" id="TKR86815.1"/>
    </source>
</evidence>
<reference evidence="1 2" key="2">
    <citation type="journal article" date="2019" name="G3 (Bethesda)">
        <title>Hybrid Assembly of the Genome of the Entomopathogenic Nematode Steinernema carpocapsae Identifies the X-Chromosome.</title>
        <authorList>
            <person name="Serra L."/>
            <person name="Macchietto M."/>
            <person name="Macias-Munoz A."/>
            <person name="McGill C.J."/>
            <person name="Rodriguez I.M."/>
            <person name="Rodriguez B."/>
            <person name="Murad R."/>
            <person name="Mortazavi A."/>
        </authorList>
    </citation>
    <scope>NUCLEOTIDE SEQUENCE [LARGE SCALE GENOMIC DNA]</scope>
    <source>
        <strain evidence="1 2">ALL</strain>
    </source>
</reference>
<dbReference type="OrthoDB" id="10452560at2759"/>
<dbReference type="Gene3D" id="1.20.120.1100">
    <property type="match status" value="1"/>
</dbReference>
<keyword evidence="2" id="KW-1185">Reference proteome</keyword>
<protein>
    <submittedName>
        <fullName evidence="1">Uncharacterized protein</fullName>
    </submittedName>
</protein>
<evidence type="ECO:0000313" key="2">
    <source>
        <dbReference type="Proteomes" id="UP000298663"/>
    </source>
</evidence>